<dbReference type="GO" id="GO:0033316">
    <property type="term" value="P:meiotic spindle assembly checkpoint signaling"/>
    <property type="evidence" value="ECO:0007669"/>
    <property type="project" value="TreeGrafter"/>
</dbReference>
<dbReference type="SUPFAM" id="SSF56112">
    <property type="entry name" value="Protein kinase-like (PK-like)"/>
    <property type="match status" value="1"/>
</dbReference>
<evidence type="ECO:0000256" key="6">
    <source>
        <dbReference type="SAM" id="MobiDB-lite"/>
    </source>
</evidence>
<feature type="region of interest" description="Disordered" evidence="6">
    <location>
        <begin position="380"/>
        <end position="445"/>
    </location>
</feature>
<evidence type="ECO:0000256" key="2">
    <source>
        <dbReference type="ARBA" id="ARBA00022679"/>
    </source>
</evidence>
<dbReference type="Gene3D" id="1.10.510.10">
    <property type="entry name" value="Transferase(Phosphotransferase) domain 1"/>
    <property type="match status" value="1"/>
</dbReference>
<evidence type="ECO:0000313" key="9">
    <source>
        <dbReference type="EMBL" id="CAD2197384.1"/>
    </source>
</evidence>
<dbReference type="OrthoDB" id="20524at2759"/>
<feature type="domain" description="Protein kinase" evidence="8">
    <location>
        <begin position="60"/>
        <end position="369"/>
    </location>
</feature>
<keyword evidence="1" id="KW-0723">Serine/threonine-protein kinase</keyword>
<evidence type="ECO:0000256" key="3">
    <source>
        <dbReference type="ARBA" id="ARBA00022741"/>
    </source>
</evidence>
<dbReference type="GO" id="GO:0000776">
    <property type="term" value="C:kinetochore"/>
    <property type="evidence" value="ECO:0007669"/>
    <property type="project" value="TreeGrafter"/>
</dbReference>
<keyword evidence="3" id="KW-0547">Nucleotide-binding</keyword>
<dbReference type="GO" id="GO:0004674">
    <property type="term" value="F:protein serine/threonine kinase activity"/>
    <property type="evidence" value="ECO:0007669"/>
    <property type="project" value="UniProtKB-KW"/>
</dbReference>
<feature type="signal peptide" evidence="7">
    <location>
        <begin position="1"/>
        <end position="22"/>
    </location>
</feature>
<dbReference type="Pfam" id="PF00069">
    <property type="entry name" value="Pkinase"/>
    <property type="match status" value="1"/>
</dbReference>
<dbReference type="PANTHER" id="PTHR22974:SF21">
    <property type="entry name" value="DUAL SPECIFICITY PROTEIN KINASE TTK"/>
    <property type="match status" value="1"/>
</dbReference>
<sequence length="574" mass="67296">MKSKLVAILMALMALYAEVVFGKALPIREIYSDLPPECKTLNLETVESIPTVITVNGKQYNIKGQIQHGATSRVFHAFEQHNNSPKRCMALKVVDLEKIEHKQRNQATNEAKILGELNQKKVERIPKLFEIEQHPTNKTISMVMELAHHDLFDEITPHMGQGKHEWVRNTFKEILQAINPLHKMGFVHGDLKPENMAYFRAPRVINDQHFPTKDDPLVLKVIDFGGVMKKQDLPKACGEIVTGTVMYMSPEQVAWCAAHDEEEFLARRKQFPLSTKSDTWSAGVILYQMLHGKSPYHWITKKYEHLDEEERGEKADSELRQTIFDGKKPIEFDEKYQDLPLLEIVKRCLARNPDDRPEIEQLLHEMDKLGHRVEQLEGKIEKLEKETEDLREENEEREEEKEERDEEDEKKEEEDDDEKYDEEEREEEERRLAEERMKKQAEENARLQQEARFRYEQEMARHRQAQQANLQFFWNNFLGGMNNGYGFFPLRNQFQNNQVGQNFYPNNNNNFAPRMPQMFTPPPLNVFPPQTMSPVPPQKPAQTQQQAYPQTQKFIFPGLMQHLKEIHAIRASEK</sequence>
<dbReference type="AlphaFoldDB" id="A0A6V7XDI6"/>
<dbReference type="Gene3D" id="3.30.200.20">
    <property type="entry name" value="Phosphorylase Kinase, domain 1"/>
    <property type="match status" value="1"/>
</dbReference>
<dbReference type="GO" id="GO:0004712">
    <property type="term" value="F:protein serine/threonine/tyrosine kinase activity"/>
    <property type="evidence" value="ECO:0007669"/>
    <property type="project" value="TreeGrafter"/>
</dbReference>
<dbReference type="PANTHER" id="PTHR22974">
    <property type="entry name" value="MIXED LINEAGE PROTEIN KINASE"/>
    <property type="match status" value="1"/>
</dbReference>
<keyword evidence="7" id="KW-0732">Signal</keyword>
<keyword evidence="5" id="KW-0067">ATP-binding</keyword>
<dbReference type="EMBL" id="CAJEWN010001427">
    <property type="protein sequence ID" value="CAD2197384.1"/>
    <property type="molecule type" value="Genomic_DNA"/>
</dbReference>
<dbReference type="InterPro" id="IPR011009">
    <property type="entry name" value="Kinase-like_dom_sf"/>
</dbReference>
<name>A0A6V7XDI6_MELEN</name>
<dbReference type="GO" id="GO:0005524">
    <property type="term" value="F:ATP binding"/>
    <property type="evidence" value="ECO:0007669"/>
    <property type="project" value="UniProtKB-KW"/>
</dbReference>
<feature type="compositionally biased region" description="Basic and acidic residues" evidence="6">
    <location>
        <begin position="428"/>
        <end position="445"/>
    </location>
</feature>
<evidence type="ECO:0000256" key="1">
    <source>
        <dbReference type="ARBA" id="ARBA00022527"/>
    </source>
</evidence>
<evidence type="ECO:0000256" key="4">
    <source>
        <dbReference type="ARBA" id="ARBA00022777"/>
    </source>
</evidence>
<accession>A0A6V7XDI6</accession>
<feature type="compositionally biased region" description="Acidic residues" evidence="6">
    <location>
        <begin position="386"/>
        <end position="427"/>
    </location>
</feature>
<dbReference type="PROSITE" id="PS50011">
    <property type="entry name" value="PROTEIN_KINASE_DOM"/>
    <property type="match status" value="1"/>
</dbReference>
<evidence type="ECO:0000256" key="7">
    <source>
        <dbReference type="SAM" id="SignalP"/>
    </source>
</evidence>
<gene>
    <name evidence="9" type="ORF">MENT_LOCUS50624</name>
</gene>
<dbReference type="SMART" id="SM00220">
    <property type="entry name" value="S_TKc"/>
    <property type="match status" value="1"/>
</dbReference>
<organism evidence="9 10">
    <name type="scientific">Meloidogyne enterolobii</name>
    <name type="common">Root-knot nematode worm</name>
    <name type="synonym">Meloidogyne mayaguensis</name>
    <dbReference type="NCBI Taxonomy" id="390850"/>
    <lineage>
        <taxon>Eukaryota</taxon>
        <taxon>Metazoa</taxon>
        <taxon>Ecdysozoa</taxon>
        <taxon>Nematoda</taxon>
        <taxon>Chromadorea</taxon>
        <taxon>Rhabditida</taxon>
        <taxon>Tylenchina</taxon>
        <taxon>Tylenchomorpha</taxon>
        <taxon>Tylenchoidea</taxon>
        <taxon>Meloidogynidae</taxon>
        <taxon>Meloidogyninae</taxon>
        <taxon>Meloidogyne</taxon>
    </lineage>
</organism>
<feature type="chain" id="PRO_5027905237" description="Protein kinase domain-containing protein" evidence="7">
    <location>
        <begin position="23"/>
        <end position="574"/>
    </location>
</feature>
<comment type="caution">
    <text evidence="9">The sequence shown here is derived from an EMBL/GenBank/DDBJ whole genome shotgun (WGS) entry which is preliminary data.</text>
</comment>
<dbReference type="InterPro" id="IPR000719">
    <property type="entry name" value="Prot_kinase_dom"/>
</dbReference>
<evidence type="ECO:0000256" key="5">
    <source>
        <dbReference type="ARBA" id="ARBA00022840"/>
    </source>
</evidence>
<evidence type="ECO:0000259" key="8">
    <source>
        <dbReference type="PROSITE" id="PS50011"/>
    </source>
</evidence>
<proteinExistence type="predicted"/>
<dbReference type="GO" id="GO:0007094">
    <property type="term" value="P:mitotic spindle assembly checkpoint signaling"/>
    <property type="evidence" value="ECO:0007669"/>
    <property type="project" value="TreeGrafter"/>
</dbReference>
<evidence type="ECO:0000313" key="10">
    <source>
        <dbReference type="Proteomes" id="UP000580250"/>
    </source>
</evidence>
<dbReference type="GO" id="GO:0007059">
    <property type="term" value="P:chromosome segregation"/>
    <property type="evidence" value="ECO:0007669"/>
    <property type="project" value="TreeGrafter"/>
</dbReference>
<dbReference type="Proteomes" id="UP000580250">
    <property type="component" value="Unassembled WGS sequence"/>
</dbReference>
<dbReference type="GO" id="GO:0034501">
    <property type="term" value="P:protein localization to kinetochore"/>
    <property type="evidence" value="ECO:0007669"/>
    <property type="project" value="TreeGrafter"/>
</dbReference>
<protein>
    <recommendedName>
        <fullName evidence="8">Protein kinase domain-containing protein</fullName>
    </recommendedName>
</protein>
<keyword evidence="4" id="KW-0418">Kinase</keyword>
<dbReference type="GO" id="GO:0005634">
    <property type="term" value="C:nucleus"/>
    <property type="evidence" value="ECO:0007669"/>
    <property type="project" value="TreeGrafter"/>
</dbReference>
<keyword evidence="2" id="KW-0808">Transferase</keyword>
<reference evidence="9 10" key="1">
    <citation type="submission" date="2020-08" db="EMBL/GenBank/DDBJ databases">
        <authorList>
            <person name="Koutsovoulos G."/>
            <person name="Danchin GJ E."/>
        </authorList>
    </citation>
    <scope>NUCLEOTIDE SEQUENCE [LARGE SCALE GENOMIC DNA]</scope>
</reference>